<evidence type="ECO:0000256" key="8">
    <source>
        <dbReference type="ARBA" id="ARBA00022989"/>
    </source>
</evidence>
<dbReference type="PROSITE" id="PS50885">
    <property type="entry name" value="HAMP"/>
    <property type="match status" value="1"/>
</dbReference>
<feature type="transmembrane region" description="Helical" evidence="11">
    <location>
        <begin position="137"/>
        <end position="157"/>
    </location>
</feature>
<dbReference type="Proteomes" id="UP000190637">
    <property type="component" value="Unassembled WGS sequence"/>
</dbReference>
<dbReference type="EC" id="2.7.13.3" evidence="3"/>
<comment type="subcellular location">
    <subcellularLocation>
        <location evidence="2">Cell membrane</location>
    </subcellularLocation>
</comment>
<dbReference type="STRING" id="1122192.SAMN02745673_02429"/>
<dbReference type="Pfam" id="PF00512">
    <property type="entry name" value="HisKA"/>
    <property type="match status" value="1"/>
</dbReference>
<keyword evidence="9" id="KW-0902">Two-component regulatory system</keyword>
<keyword evidence="5" id="KW-0808">Transferase</keyword>
<proteinExistence type="predicted"/>
<evidence type="ECO:0000256" key="2">
    <source>
        <dbReference type="ARBA" id="ARBA00004236"/>
    </source>
</evidence>
<dbReference type="AlphaFoldDB" id="A0A1T4R168"/>
<evidence type="ECO:0000256" key="10">
    <source>
        <dbReference type="SAM" id="MobiDB-lite"/>
    </source>
</evidence>
<evidence type="ECO:0000313" key="14">
    <source>
        <dbReference type="EMBL" id="SKA09753.1"/>
    </source>
</evidence>
<feature type="region of interest" description="Disordered" evidence="10">
    <location>
        <begin position="1"/>
        <end position="86"/>
    </location>
</feature>
<dbReference type="PROSITE" id="PS50109">
    <property type="entry name" value="HIS_KIN"/>
    <property type="match status" value="1"/>
</dbReference>
<feature type="compositionally biased region" description="Low complexity" evidence="10">
    <location>
        <begin position="73"/>
        <end position="85"/>
    </location>
</feature>
<keyword evidence="7 14" id="KW-0418">Kinase</keyword>
<evidence type="ECO:0000259" key="12">
    <source>
        <dbReference type="PROSITE" id="PS50109"/>
    </source>
</evidence>
<dbReference type="EMBL" id="FUWS01000006">
    <property type="protein sequence ID" value="SKA09753.1"/>
    <property type="molecule type" value="Genomic_DNA"/>
</dbReference>
<reference evidence="14 15" key="1">
    <citation type="submission" date="2017-02" db="EMBL/GenBank/DDBJ databases">
        <authorList>
            <person name="Peterson S.W."/>
        </authorList>
    </citation>
    <scope>NUCLEOTIDE SEQUENCE [LARGE SCALE GENOMIC DNA]</scope>
    <source>
        <strain evidence="14 15">DSM 45154</strain>
    </source>
</reference>
<evidence type="ECO:0000256" key="11">
    <source>
        <dbReference type="SAM" id="Phobius"/>
    </source>
</evidence>
<dbReference type="SUPFAM" id="SSF55874">
    <property type="entry name" value="ATPase domain of HSP90 chaperone/DNA topoisomerase II/histidine kinase"/>
    <property type="match status" value="1"/>
</dbReference>
<keyword evidence="4" id="KW-0597">Phosphoprotein</keyword>
<organism evidence="14 15">
    <name type="scientific">Marinactinospora thermotolerans DSM 45154</name>
    <dbReference type="NCBI Taxonomy" id="1122192"/>
    <lineage>
        <taxon>Bacteria</taxon>
        <taxon>Bacillati</taxon>
        <taxon>Actinomycetota</taxon>
        <taxon>Actinomycetes</taxon>
        <taxon>Streptosporangiales</taxon>
        <taxon>Nocardiopsidaceae</taxon>
        <taxon>Marinactinospora</taxon>
    </lineage>
</organism>
<dbReference type="Gene3D" id="1.10.287.130">
    <property type="match status" value="1"/>
</dbReference>
<evidence type="ECO:0000259" key="13">
    <source>
        <dbReference type="PROSITE" id="PS50885"/>
    </source>
</evidence>
<dbReference type="InterPro" id="IPR003594">
    <property type="entry name" value="HATPase_dom"/>
</dbReference>
<dbReference type="CDD" id="cd00082">
    <property type="entry name" value="HisKA"/>
    <property type="match status" value="1"/>
</dbReference>
<evidence type="ECO:0000256" key="1">
    <source>
        <dbReference type="ARBA" id="ARBA00000085"/>
    </source>
</evidence>
<comment type="catalytic activity">
    <reaction evidence="1">
        <text>ATP + protein L-histidine = ADP + protein N-phospho-L-histidine.</text>
        <dbReference type="EC" id="2.7.13.3"/>
    </reaction>
</comment>
<dbReference type="GO" id="GO:0005886">
    <property type="term" value="C:plasma membrane"/>
    <property type="evidence" value="ECO:0007669"/>
    <property type="project" value="UniProtKB-SubCell"/>
</dbReference>
<dbReference type="OrthoDB" id="9757990at2"/>
<dbReference type="InterPro" id="IPR036097">
    <property type="entry name" value="HisK_dim/P_sf"/>
</dbReference>
<dbReference type="InterPro" id="IPR003661">
    <property type="entry name" value="HisK_dim/P_dom"/>
</dbReference>
<dbReference type="GO" id="GO:0000155">
    <property type="term" value="F:phosphorelay sensor kinase activity"/>
    <property type="evidence" value="ECO:0007669"/>
    <property type="project" value="InterPro"/>
</dbReference>
<sequence length="442" mass="46168">MDLPGAPEPVPSTAPGRPEPSPPGAGNDAPAEEGGTPSSPAPGAEVPGAVPAQEEPRVSPTAGLAQPRPPSSAAPAPAEEAAPAPFQLDPRAAACVDSARREQLDPYVAPAALLFIDDPEQETTAGLMISREGIARISWVVLLVLVLTVAVSVTLSARLVRPVRALTDAVQRMRAGDGSARVEVADSGEIGRLAVAFNEMSEHLQRLEEQRKAMVSDVSHELRTPLSNLRGWLEAVQDGVADPEPERMAMLVEETLLLQRIIDDLQELALADAGRLRLSLGLVDAGELVEQSVASHRLHAETAGVELSARLSGDLTLVADRGRLLQAVGNLVGNALRHTPAGGRVTVTARGAGEAVVIEVADTGEGIAPEHLPHVFDRFWRAEKSRNRRTGGSGLGLAIVRNLAELHGGTAEVAAEPGRGAVFTLRLPRGRVPSGDGESGQG</sequence>
<evidence type="ECO:0000256" key="6">
    <source>
        <dbReference type="ARBA" id="ARBA00022692"/>
    </source>
</evidence>
<feature type="domain" description="HAMP" evidence="13">
    <location>
        <begin position="157"/>
        <end position="209"/>
    </location>
</feature>
<dbReference type="SUPFAM" id="SSF47384">
    <property type="entry name" value="Homodimeric domain of signal transducing histidine kinase"/>
    <property type="match status" value="1"/>
</dbReference>
<dbReference type="PANTHER" id="PTHR43711:SF1">
    <property type="entry name" value="HISTIDINE KINASE 1"/>
    <property type="match status" value="1"/>
</dbReference>
<dbReference type="SMART" id="SM00304">
    <property type="entry name" value="HAMP"/>
    <property type="match status" value="1"/>
</dbReference>
<keyword evidence="15" id="KW-1185">Reference proteome</keyword>
<keyword evidence="8 11" id="KW-1133">Transmembrane helix</keyword>
<feature type="domain" description="Histidine kinase" evidence="12">
    <location>
        <begin position="217"/>
        <end position="431"/>
    </location>
</feature>
<dbReference type="InterPro" id="IPR050736">
    <property type="entry name" value="Sensor_HK_Regulatory"/>
</dbReference>
<dbReference type="CDD" id="cd06225">
    <property type="entry name" value="HAMP"/>
    <property type="match status" value="1"/>
</dbReference>
<dbReference type="Gene3D" id="6.10.340.10">
    <property type="match status" value="1"/>
</dbReference>
<feature type="compositionally biased region" description="Pro residues" evidence="10">
    <location>
        <begin position="1"/>
        <end position="23"/>
    </location>
</feature>
<evidence type="ECO:0000256" key="3">
    <source>
        <dbReference type="ARBA" id="ARBA00012438"/>
    </source>
</evidence>
<accession>A0A1T4R168</accession>
<evidence type="ECO:0000256" key="7">
    <source>
        <dbReference type="ARBA" id="ARBA00022777"/>
    </source>
</evidence>
<feature type="compositionally biased region" description="Low complexity" evidence="10">
    <location>
        <begin position="37"/>
        <end position="52"/>
    </location>
</feature>
<keyword evidence="11" id="KW-0472">Membrane</keyword>
<dbReference type="Gene3D" id="3.30.565.10">
    <property type="entry name" value="Histidine kinase-like ATPase, C-terminal domain"/>
    <property type="match status" value="1"/>
</dbReference>
<evidence type="ECO:0000256" key="4">
    <source>
        <dbReference type="ARBA" id="ARBA00022553"/>
    </source>
</evidence>
<protein>
    <recommendedName>
        <fullName evidence="3">histidine kinase</fullName>
        <ecNumber evidence="3">2.7.13.3</ecNumber>
    </recommendedName>
</protein>
<evidence type="ECO:0000256" key="5">
    <source>
        <dbReference type="ARBA" id="ARBA00022679"/>
    </source>
</evidence>
<evidence type="ECO:0000256" key="9">
    <source>
        <dbReference type="ARBA" id="ARBA00023012"/>
    </source>
</evidence>
<dbReference type="Pfam" id="PF00672">
    <property type="entry name" value="HAMP"/>
    <property type="match status" value="1"/>
</dbReference>
<name>A0A1T4R168_9ACTN</name>
<dbReference type="Pfam" id="PF02518">
    <property type="entry name" value="HATPase_c"/>
    <property type="match status" value="1"/>
</dbReference>
<dbReference type="FunFam" id="3.30.565.10:FF:000006">
    <property type="entry name" value="Sensor histidine kinase WalK"/>
    <property type="match status" value="1"/>
</dbReference>
<keyword evidence="6 11" id="KW-0812">Transmembrane</keyword>
<dbReference type="InterPro" id="IPR005467">
    <property type="entry name" value="His_kinase_dom"/>
</dbReference>
<dbReference type="SMART" id="SM00388">
    <property type="entry name" value="HisKA"/>
    <property type="match status" value="1"/>
</dbReference>
<dbReference type="SMART" id="SM00387">
    <property type="entry name" value="HATPase_c"/>
    <property type="match status" value="1"/>
</dbReference>
<gene>
    <name evidence="14" type="ORF">SAMN02745673_02429</name>
</gene>
<dbReference type="PANTHER" id="PTHR43711">
    <property type="entry name" value="TWO-COMPONENT HISTIDINE KINASE"/>
    <property type="match status" value="1"/>
</dbReference>
<dbReference type="InterPro" id="IPR003660">
    <property type="entry name" value="HAMP_dom"/>
</dbReference>
<dbReference type="InterPro" id="IPR036890">
    <property type="entry name" value="HATPase_C_sf"/>
</dbReference>
<dbReference type="PRINTS" id="PR00344">
    <property type="entry name" value="BCTRLSENSOR"/>
</dbReference>
<dbReference type="InterPro" id="IPR004358">
    <property type="entry name" value="Sig_transdc_His_kin-like_C"/>
</dbReference>
<dbReference type="SUPFAM" id="SSF158472">
    <property type="entry name" value="HAMP domain-like"/>
    <property type="match status" value="1"/>
</dbReference>
<evidence type="ECO:0000313" key="15">
    <source>
        <dbReference type="Proteomes" id="UP000190637"/>
    </source>
</evidence>
<dbReference type="CDD" id="cd00075">
    <property type="entry name" value="HATPase"/>
    <property type="match status" value="1"/>
</dbReference>